<proteinExistence type="predicted"/>
<reference evidence="1" key="1">
    <citation type="journal article" date="2014" name="Front. Microbiol.">
        <title>High frequency of phylogenetically diverse reductive dehalogenase-homologous genes in deep subseafloor sedimentary metagenomes.</title>
        <authorList>
            <person name="Kawai M."/>
            <person name="Futagami T."/>
            <person name="Toyoda A."/>
            <person name="Takaki Y."/>
            <person name="Nishi S."/>
            <person name="Hori S."/>
            <person name="Arai W."/>
            <person name="Tsubouchi T."/>
            <person name="Morono Y."/>
            <person name="Uchiyama I."/>
            <person name="Ito T."/>
            <person name="Fujiyama A."/>
            <person name="Inagaki F."/>
            <person name="Takami H."/>
        </authorList>
    </citation>
    <scope>NUCLEOTIDE SEQUENCE</scope>
    <source>
        <strain evidence="1">Expedition CK06-06</strain>
    </source>
</reference>
<dbReference type="AlphaFoldDB" id="X0WFF7"/>
<gene>
    <name evidence="1" type="ORF">S01H1_47661</name>
</gene>
<evidence type="ECO:0000313" key="1">
    <source>
        <dbReference type="EMBL" id="GAG23258.1"/>
    </source>
</evidence>
<protein>
    <submittedName>
        <fullName evidence="1">Uncharacterized protein</fullName>
    </submittedName>
</protein>
<dbReference type="InterPro" id="IPR003772">
    <property type="entry name" value="YceD"/>
</dbReference>
<accession>X0WFF7</accession>
<organism evidence="1">
    <name type="scientific">marine sediment metagenome</name>
    <dbReference type="NCBI Taxonomy" id="412755"/>
    <lineage>
        <taxon>unclassified sequences</taxon>
        <taxon>metagenomes</taxon>
        <taxon>ecological metagenomes</taxon>
    </lineage>
</organism>
<dbReference type="EMBL" id="BARS01030560">
    <property type="protein sequence ID" value="GAG23258.1"/>
    <property type="molecule type" value="Genomic_DNA"/>
</dbReference>
<name>X0WFF7_9ZZZZ</name>
<sequence>MMKGEDLNERHLPGAINVAQLLKDPVGSSRNYEIDTIITEQPEGSIKGKVTLIRTGQGILVRGNLNVQVELVCSRCLKAFPYPINFAIEEEVRPAIDISSGLPLDLCQESEGFIIDKNHVLDLGELIRQYILLNLPMKALCQPDCAGIKEMKLYGST</sequence>
<dbReference type="Pfam" id="PF02620">
    <property type="entry name" value="YceD"/>
    <property type="match status" value="1"/>
</dbReference>
<comment type="caution">
    <text evidence="1">The sequence shown here is derived from an EMBL/GenBank/DDBJ whole genome shotgun (WGS) entry which is preliminary data.</text>
</comment>